<dbReference type="NCBIfam" id="TIGR03462">
    <property type="entry name" value="CarR_dom_SF"/>
    <property type="match status" value="1"/>
</dbReference>
<sequence length="117" mass="12909">MSRWEHLSYLAVLLGCLLATAPLEILLRTRVYARPRRLALAVAPVLAVFVGWDLYAIAHGHWTFDPRRTTGIILPGGIPLDEVLFFLVVPVCAILALEAVRAVTGWQAGDEPDRPDP</sequence>
<dbReference type="Proteomes" id="UP000179627">
    <property type="component" value="Unassembled WGS sequence"/>
</dbReference>
<dbReference type="PROSITE" id="PS51257">
    <property type="entry name" value="PROKAR_LIPOPROTEIN"/>
    <property type="match status" value="1"/>
</dbReference>
<keyword evidence="5 8" id="KW-1133">Transmembrane helix</keyword>
<name>A0A1S1QNH1_9ACTN</name>
<keyword evidence="11" id="KW-1185">Reference proteome</keyword>
<accession>A0A1S1QNH1</accession>
<evidence type="ECO:0000256" key="5">
    <source>
        <dbReference type="ARBA" id="ARBA00022989"/>
    </source>
</evidence>
<proteinExistence type="predicted"/>
<evidence type="ECO:0000256" key="6">
    <source>
        <dbReference type="ARBA" id="ARBA00023136"/>
    </source>
</evidence>
<protein>
    <submittedName>
        <fullName evidence="10">Lycopene cyclase</fullName>
    </submittedName>
</protein>
<feature type="transmembrane region" description="Helical" evidence="8">
    <location>
        <begin position="38"/>
        <end position="58"/>
    </location>
</feature>
<keyword evidence="7" id="KW-0413">Isomerase</keyword>
<evidence type="ECO:0000256" key="4">
    <source>
        <dbReference type="ARBA" id="ARBA00022746"/>
    </source>
</evidence>
<evidence type="ECO:0000256" key="2">
    <source>
        <dbReference type="ARBA" id="ARBA00004829"/>
    </source>
</evidence>
<evidence type="ECO:0000256" key="3">
    <source>
        <dbReference type="ARBA" id="ARBA00022692"/>
    </source>
</evidence>
<dbReference type="EMBL" id="MBLM01000123">
    <property type="protein sequence ID" value="OHV35119.1"/>
    <property type="molecule type" value="Genomic_DNA"/>
</dbReference>
<organism evidence="10 11">
    <name type="scientific">Parafrankia colletiae</name>
    <dbReference type="NCBI Taxonomy" id="573497"/>
    <lineage>
        <taxon>Bacteria</taxon>
        <taxon>Bacillati</taxon>
        <taxon>Actinomycetota</taxon>
        <taxon>Actinomycetes</taxon>
        <taxon>Frankiales</taxon>
        <taxon>Frankiaceae</taxon>
        <taxon>Parafrankia</taxon>
    </lineage>
</organism>
<keyword evidence="6 8" id="KW-0472">Membrane</keyword>
<dbReference type="GO" id="GO:0016117">
    <property type="term" value="P:carotenoid biosynthetic process"/>
    <property type="evidence" value="ECO:0007669"/>
    <property type="project" value="UniProtKB-KW"/>
</dbReference>
<dbReference type="GO" id="GO:0016020">
    <property type="term" value="C:membrane"/>
    <property type="evidence" value="ECO:0007669"/>
    <property type="project" value="UniProtKB-SubCell"/>
</dbReference>
<dbReference type="GO" id="GO:0045436">
    <property type="term" value="F:lycopene beta cyclase activity"/>
    <property type="evidence" value="ECO:0007669"/>
    <property type="project" value="UniProtKB-ARBA"/>
</dbReference>
<evidence type="ECO:0000256" key="7">
    <source>
        <dbReference type="ARBA" id="ARBA00023235"/>
    </source>
</evidence>
<feature type="domain" description="Lycopene cyclase" evidence="9">
    <location>
        <begin position="9"/>
        <end position="98"/>
    </location>
</feature>
<gene>
    <name evidence="10" type="ORF">CC117_20330</name>
</gene>
<dbReference type="GO" id="GO:0016872">
    <property type="term" value="F:intramolecular lyase activity"/>
    <property type="evidence" value="ECO:0007669"/>
    <property type="project" value="InterPro"/>
</dbReference>
<dbReference type="AlphaFoldDB" id="A0A1S1QNH1"/>
<reference evidence="11" key="1">
    <citation type="submission" date="2016-07" db="EMBL/GenBank/DDBJ databases">
        <title>Sequence Frankia sp. strain CcI1.17.</title>
        <authorList>
            <person name="Ghodhbane-Gtari F."/>
            <person name="Swanson E."/>
            <person name="Gueddou A."/>
            <person name="Morris K."/>
            <person name="Hezbri K."/>
            <person name="Ktari A."/>
            <person name="Nouioui I."/>
            <person name="Abebe-Akele F."/>
            <person name="Simpson S."/>
            <person name="Thomas K."/>
            <person name="Gtari M."/>
            <person name="Tisa L.S."/>
            <person name="Hurst S."/>
        </authorList>
    </citation>
    <scope>NUCLEOTIDE SEQUENCE [LARGE SCALE GENOMIC DNA]</scope>
    <source>
        <strain evidence="11">Cc1.17</strain>
    </source>
</reference>
<evidence type="ECO:0000256" key="1">
    <source>
        <dbReference type="ARBA" id="ARBA00004141"/>
    </source>
</evidence>
<feature type="transmembrane region" description="Helical" evidence="8">
    <location>
        <begin position="78"/>
        <end position="97"/>
    </location>
</feature>
<evidence type="ECO:0000313" key="11">
    <source>
        <dbReference type="Proteomes" id="UP000179627"/>
    </source>
</evidence>
<keyword evidence="3 8" id="KW-0812">Transmembrane</keyword>
<dbReference type="InterPro" id="IPR017825">
    <property type="entry name" value="Lycopene_cyclase_dom"/>
</dbReference>
<keyword evidence="4" id="KW-0125">Carotenoid biosynthesis</keyword>
<feature type="transmembrane region" description="Helical" evidence="8">
    <location>
        <begin position="6"/>
        <end position="26"/>
    </location>
</feature>
<dbReference type="Pfam" id="PF18916">
    <property type="entry name" value="Lycopene_cyc"/>
    <property type="match status" value="1"/>
</dbReference>
<evidence type="ECO:0000259" key="9">
    <source>
        <dbReference type="Pfam" id="PF18916"/>
    </source>
</evidence>
<evidence type="ECO:0000256" key="8">
    <source>
        <dbReference type="SAM" id="Phobius"/>
    </source>
</evidence>
<evidence type="ECO:0000313" key="10">
    <source>
        <dbReference type="EMBL" id="OHV35119.1"/>
    </source>
</evidence>
<comment type="pathway">
    <text evidence="2">Carotenoid biosynthesis.</text>
</comment>
<comment type="subcellular location">
    <subcellularLocation>
        <location evidence="1">Membrane</location>
        <topology evidence="1">Multi-pass membrane protein</topology>
    </subcellularLocation>
</comment>
<dbReference type="OrthoDB" id="5195186at2"/>
<dbReference type="RefSeq" id="WP_071085826.1">
    <property type="nucleotide sequence ID" value="NZ_MBLM01000123.1"/>
</dbReference>
<comment type="caution">
    <text evidence="10">The sequence shown here is derived from an EMBL/GenBank/DDBJ whole genome shotgun (WGS) entry which is preliminary data.</text>
</comment>